<reference evidence="3 4" key="1">
    <citation type="submission" date="2023-06" db="EMBL/GenBank/DDBJ databases">
        <title>Black Yeasts Isolated from many extreme environments.</title>
        <authorList>
            <person name="Coleine C."/>
            <person name="Stajich J.E."/>
            <person name="Selbmann L."/>
        </authorList>
    </citation>
    <scope>NUCLEOTIDE SEQUENCE [LARGE SCALE GENOMIC DNA]</scope>
    <source>
        <strain evidence="3 4">CCFEE 5887</strain>
    </source>
</reference>
<feature type="compositionally biased region" description="Basic and acidic residues" evidence="1">
    <location>
        <begin position="1153"/>
        <end position="1163"/>
    </location>
</feature>
<dbReference type="EMBL" id="JAXLQG010000015">
    <property type="protein sequence ID" value="KAK5532443.1"/>
    <property type="molecule type" value="Genomic_DNA"/>
</dbReference>
<organism evidence="3 4">
    <name type="scientific">Vermiconidia calcicola</name>
    <dbReference type="NCBI Taxonomy" id="1690605"/>
    <lineage>
        <taxon>Eukaryota</taxon>
        <taxon>Fungi</taxon>
        <taxon>Dikarya</taxon>
        <taxon>Ascomycota</taxon>
        <taxon>Pezizomycotina</taxon>
        <taxon>Dothideomycetes</taxon>
        <taxon>Dothideomycetidae</taxon>
        <taxon>Mycosphaerellales</taxon>
        <taxon>Extremaceae</taxon>
        <taxon>Vermiconidia</taxon>
    </lineage>
</organism>
<dbReference type="Proteomes" id="UP001345827">
    <property type="component" value="Unassembled WGS sequence"/>
</dbReference>
<evidence type="ECO:0000259" key="2">
    <source>
        <dbReference type="PROSITE" id="PS50055"/>
    </source>
</evidence>
<evidence type="ECO:0000313" key="3">
    <source>
        <dbReference type="EMBL" id="KAK5532443.1"/>
    </source>
</evidence>
<feature type="compositionally biased region" description="Basic and acidic residues" evidence="1">
    <location>
        <begin position="775"/>
        <end position="786"/>
    </location>
</feature>
<protein>
    <recommendedName>
        <fullName evidence="2">Tyrosine-protein phosphatase domain-containing protein</fullName>
    </recommendedName>
</protein>
<feature type="compositionally biased region" description="Polar residues" evidence="1">
    <location>
        <begin position="134"/>
        <end position="165"/>
    </location>
</feature>
<dbReference type="Gene3D" id="3.90.190.10">
    <property type="entry name" value="Protein tyrosine phosphatase superfamily"/>
    <property type="match status" value="1"/>
</dbReference>
<gene>
    <name evidence="3" type="ORF">LTR25_007976</name>
</gene>
<dbReference type="PANTHER" id="PTHR35391">
    <property type="entry name" value="C2H2-TYPE DOMAIN-CONTAINING PROTEIN-RELATED"/>
    <property type="match status" value="1"/>
</dbReference>
<feature type="compositionally biased region" description="Basic and acidic residues" evidence="1">
    <location>
        <begin position="117"/>
        <end position="129"/>
    </location>
</feature>
<comment type="caution">
    <text evidence="3">The sequence shown here is derived from an EMBL/GenBank/DDBJ whole genome shotgun (WGS) entry which is preliminary data.</text>
</comment>
<dbReference type="GO" id="GO:0004725">
    <property type="term" value="F:protein tyrosine phosphatase activity"/>
    <property type="evidence" value="ECO:0007669"/>
    <property type="project" value="InterPro"/>
</dbReference>
<proteinExistence type="predicted"/>
<name>A0AAV9Q1M2_9PEZI</name>
<sequence>MPRDSSEAAQGVMTISAATQRCRLSLTQCLQIPLLMEREWAENKLADFNLWASGIGAAAEHGDKISLGSRLNGKPALFDVFLRLLEMLLTCLEECQSLSASVSVTASVEHPYWEARKAQQASIRDDRGRPRTSGPHQGSTASRSISPWSDQSSAASEPDITSPSKNGRMVDAMVGVDSVIGQLNDLGVAVRRAGKQQRLQKADSRLDISEHSDLGAFLRFWIQIQKRKHPDTAVGVHDHLTPIQLRLINVNLLRRNRFIYAQTHAQYLLARAEVQQGSLPLLDESKGSLAQSSEDKGGHSHTVPTGQLAGPSPDLLGQKGEPVKDVEARADASTATKLETATEILEKRLQGSESQMTSTAAKIRYPYPPRIRPGVKFFRCPCCCQTLDRAIAEGHRWRRHLAEDICPYTCIYDNCPSPETTFVTRRAWIDHMEGEEHSVSEGWFCLICEASTEYRTESDLSTHYMKDHAELITANQMQTLLDSSLLTFSTTPICCPLCDPGEEDPLERRPPDWDHIAEHVHEFALLSLPWGAADPVVQPQTLHKACERVSSWLGSNARPTDSTSEVHAQQIGLPNIGNLYFNEEPYFAESRGMRTETSIASTETDQGSERPGSTSPLLFPENDTAIGSGTNLLETVDAFLQIPPADWVVCERFLARHPEIIVLADRDEILNQAWKALEHADSARSKACIERLVLIETCRNLTPEGQEHMFTALEQPESAESRDFYAACEQEEETLRSRTGRAHASGRSSPAIRQPSSESASRAKEQDQFGAAISDEPKNDQKESESRATASTPRWLKKNEKDRGEPVLDPTQSGKEHPLNNSRSRFRQHVSTSGHIQLSVVDLTPMYPLSRGNFSAEAVTERIYVVAEYPADTCVSCFWHVVMQTPGSGAVVVTLGEPEEDRRVRCFPMDMQQPLLILPDFADVSEADQGGQIPVLPEVEAASHGNVRHNLMTRTEELTFTIGSEPPEDRANEHSRYVTLELLSLHHESSMNYEVRTLELTIDDQSKRVRHYLWPDAQITKPGDRVALLELMKASRAAAGDSPGVVCYNTNVGLANTWVALDFLREELEAGSFIISSRQKGTLPGGAADISNPNNDDLIWTTVGRMHEQGTMMDMNESEYKFLYETLRDEFSKLYAEPGEDPSAIAETSGAESRAHDTPRAHELALSSYPDDADSGRNAEYRPDNTVSNRSDPRYYVHNVNAFFVPGRVFSIILHEPSGAQSISKKTGSIQGNVVDGLNGHVRRMIICRQRQGYSLCVPISSYDGKGVAAKPPSYQQQQAHAIVYPRGQRAPERLPGEPRFEKMPIAVDLRPDRDLAESSRINFRKCHTVKHNVKVMDIGRVAAESMANFERYVREELLR</sequence>
<feature type="compositionally biased region" description="Polar residues" evidence="1">
    <location>
        <begin position="595"/>
        <end position="616"/>
    </location>
</feature>
<dbReference type="InterPro" id="IPR000242">
    <property type="entry name" value="PTP_cat"/>
</dbReference>
<feature type="region of interest" description="Disordered" evidence="1">
    <location>
        <begin position="1140"/>
        <end position="1188"/>
    </location>
</feature>
<accession>A0AAV9Q1M2</accession>
<keyword evidence="4" id="KW-1185">Reference proteome</keyword>
<evidence type="ECO:0000313" key="4">
    <source>
        <dbReference type="Proteomes" id="UP001345827"/>
    </source>
</evidence>
<dbReference type="PANTHER" id="PTHR35391:SF5">
    <property type="entry name" value="DUF6590 DOMAIN-CONTAINING PROTEIN"/>
    <property type="match status" value="1"/>
</dbReference>
<feature type="compositionally biased region" description="Polar residues" evidence="1">
    <location>
        <begin position="819"/>
        <end position="830"/>
    </location>
</feature>
<dbReference type="Pfam" id="PF08565">
    <property type="entry name" value="CDC37_M"/>
    <property type="match status" value="1"/>
</dbReference>
<feature type="region of interest" description="Disordered" evidence="1">
    <location>
        <begin position="285"/>
        <end position="320"/>
    </location>
</feature>
<dbReference type="InterPro" id="IPR013874">
    <property type="entry name" value="Cdc37_Hsp90-bd"/>
</dbReference>
<feature type="region of interest" description="Disordered" evidence="1">
    <location>
        <begin position="591"/>
        <end position="619"/>
    </location>
</feature>
<dbReference type="PROSITE" id="PS50055">
    <property type="entry name" value="TYR_PHOSPHATASE_PTP"/>
    <property type="match status" value="1"/>
</dbReference>
<feature type="region of interest" description="Disordered" evidence="1">
    <location>
        <begin position="117"/>
        <end position="167"/>
    </location>
</feature>
<dbReference type="SUPFAM" id="SSF52799">
    <property type="entry name" value="(Phosphotyrosine protein) phosphatases II"/>
    <property type="match status" value="1"/>
</dbReference>
<feature type="region of interest" description="Disordered" evidence="1">
    <location>
        <begin position="729"/>
        <end position="830"/>
    </location>
</feature>
<dbReference type="Pfam" id="PF20233">
    <property type="entry name" value="DUF6590"/>
    <property type="match status" value="1"/>
</dbReference>
<feature type="compositionally biased region" description="Basic and acidic residues" evidence="1">
    <location>
        <begin position="797"/>
        <end position="806"/>
    </location>
</feature>
<feature type="compositionally biased region" description="Basic and acidic residues" evidence="1">
    <location>
        <begin position="1174"/>
        <end position="1183"/>
    </location>
</feature>
<dbReference type="InterPro" id="IPR029021">
    <property type="entry name" value="Prot-tyrosine_phosphatase-like"/>
</dbReference>
<dbReference type="InterPro" id="IPR046497">
    <property type="entry name" value="DUF6590"/>
</dbReference>
<feature type="domain" description="Tyrosine-protein phosphatase" evidence="2">
    <location>
        <begin position="818"/>
        <end position="1130"/>
    </location>
</feature>
<evidence type="ECO:0000256" key="1">
    <source>
        <dbReference type="SAM" id="MobiDB-lite"/>
    </source>
</evidence>